<dbReference type="PANTHER" id="PTHR33888:SF1">
    <property type="entry name" value="RIKEN CDNA 4932415D10 GENE"/>
    <property type="match status" value="1"/>
</dbReference>
<feature type="compositionally biased region" description="Polar residues" evidence="1">
    <location>
        <begin position="358"/>
        <end position="376"/>
    </location>
</feature>
<feature type="compositionally biased region" description="Basic residues" evidence="1">
    <location>
        <begin position="1760"/>
        <end position="1792"/>
    </location>
</feature>
<feature type="compositionally biased region" description="Polar residues" evidence="1">
    <location>
        <begin position="1080"/>
        <end position="1090"/>
    </location>
</feature>
<proteinExistence type="predicted"/>
<feature type="compositionally biased region" description="Basic residues" evidence="1">
    <location>
        <begin position="1586"/>
        <end position="1606"/>
    </location>
</feature>
<dbReference type="RefSeq" id="XP_005073694.2">
    <property type="nucleotide sequence ID" value="XM_005073637.3"/>
</dbReference>
<dbReference type="GeneID" id="101824531"/>
<feature type="region of interest" description="Disordered" evidence="1">
    <location>
        <begin position="441"/>
        <end position="503"/>
    </location>
</feature>
<feature type="compositionally biased region" description="Low complexity" evidence="1">
    <location>
        <begin position="1662"/>
        <end position="1676"/>
    </location>
</feature>
<feature type="compositionally biased region" description="Polar residues" evidence="1">
    <location>
        <begin position="1237"/>
        <end position="1256"/>
    </location>
</feature>
<feature type="region of interest" description="Disordered" evidence="1">
    <location>
        <begin position="1"/>
        <end position="33"/>
    </location>
</feature>
<feature type="region of interest" description="Disordered" evidence="1">
    <location>
        <begin position="332"/>
        <end position="378"/>
    </location>
</feature>
<dbReference type="PANTHER" id="PTHR33888">
    <property type="entry name" value="RIKEN CDNA 4932415D10 GENE"/>
    <property type="match status" value="1"/>
</dbReference>
<feature type="compositionally biased region" description="Basic residues" evidence="1">
    <location>
        <begin position="1646"/>
        <end position="1661"/>
    </location>
</feature>
<feature type="compositionally biased region" description="Polar residues" evidence="1">
    <location>
        <begin position="1859"/>
        <end position="1869"/>
    </location>
</feature>
<dbReference type="GO" id="GO:0005615">
    <property type="term" value="C:extracellular space"/>
    <property type="evidence" value="ECO:0007669"/>
    <property type="project" value="TreeGrafter"/>
</dbReference>
<keyword evidence="2" id="KW-1185">Reference proteome</keyword>
<dbReference type="Proteomes" id="UP000886700">
    <property type="component" value="Unplaced"/>
</dbReference>
<organism evidence="2 3">
    <name type="scientific">Mesocricetus auratus</name>
    <name type="common">Golden hamster</name>
    <dbReference type="NCBI Taxonomy" id="10036"/>
    <lineage>
        <taxon>Eukaryota</taxon>
        <taxon>Metazoa</taxon>
        <taxon>Chordata</taxon>
        <taxon>Craniata</taxon>
        <taxon>Vertebrata</taxon>
        <taxon>Euteleostomi</taxon>
        <taxon>Mammalia</taxon>
        <taxon>Eutheria</taxon>
        <taxon>Euarchontoglires</taxon>
        <taxon>Glires</taxon>
        <taxon>Rodentia</taxon>
        <taxon>Myomorpha</taxon>
        <taxon>Muroidea</taxon>
        <taxon>Cricetidae</taxon>
        <taxon>Cricetinae</taxon>
        <taxon>Mesocricetus</taxon>
    </lineage>
</organism>
<dbReference type="eggNOG" id="ENOG502S9JK">
    <property type="taxonomic scope" value="Eukaryota"/>
</dbReference>
<dbReference type="OrthoDB" id="9450569at2759"/>
<feature type="compositionally biased region" description="Polar residues" evidence="1">
    <location>
        <begin position="1833"/>
        <end position="1851"/>
    </location>
</feature>
<evidence type="ECO:0000256" key="1">
    <source>
        <dbReference type="SAM" id="MobiDB-lite"/>
    </source>
</evidence>
<feature type="compositionally biased region" description="Polar residues" evidence="1">
    <location>
        <begin position="257"/>
        <end position="275"/>
    </location>
</feature>
<feature type="compositionally biased region" description="Basic residues" evidence="1">
    <location>
        <begin position="1677"/>
        <end position="1687"/>
    </location>
</feature>
<feature type="region of interest" description="Disordered" evidence="1">
    <location>
        <begin position="720"/>
        <end position="749"/>
    </location>
</feature>
<protein>
    <submittedName>
        <fullName evidence="3">Uncharacterized protein C2orf16 homolog</fullName>
    </submittedName>
</protein>
<evidence type="ECO:0000313" key="3">
    <source>
        <dbReference type="RefSeq" id="XP_005073694.2"/>
    </source>
</evidence>
<feature type="compositionally biased region" description="Basic and acidic residues" evidence="1">
    <location>
        <begin position="442"/>
        <end position="453"/>
    </location>
</feature>
<reference evidence="3" key="1">
    <citation type="submission" date="2025-08" db="UniProtKB">
        <authorList>
            <consortium name="RefSeq"/>
        </authorList>
    </citation>
    <scope>IDENTIFICATION</scope>
    <source>
        <tissue evidence="3">Liver</tissue>
    </source>
</reference>
<feature type="region of interest" description="Disordered" evidence="1">
    <location>
        <begin position="1207"/>
        <end position="1276"/>
    </location>
</feature>
<feature type="compositionally biased region" description="Basic and acidic residues" evidence="1">
    <location>
        <begin position="1070"/>
        <end position="1079"/>
    </location>
</feature>
<feature type="compositionally biased region" description="Basic and acidic residues" evidence="1">
    <location>
        <begin position="1607"/>
        <end position="1632"/>
    </location>
</feature>
<dbReference type="KEGG" id="maua:101824531"/>
<feature type="region of interest" description="Disordered" evidence="1">
    <location>
        <begin position="1559"/>
        <end position="1869"/>
    </location>
</feature>
<dbReference type="CTD" id="84226"/>
<gene>
    <name evidence="3" type="primary">CUNH2orf16</name>
</gene>
<feature type="region of interest" description="Disordered" evidence="1">
    <location>
        <begin position="257"/>
        <end position="277"/>
    </location>
</feature>
<feature type="region of interest" description="Disordered" evidence="1">
    <location>
        <begin position="1321"/>
        <end position="1375"/>
    </location>
</feature>
<sequence length="1869" mass="209508">MKPFELTPTSESQCKKSVLLSSGPPFQGRKSSNLVGGAKFQEIPFLKNQLGSGQQTTQPMFASRPQSTGVKSVGVLPAPLGEDRMSSEMSKRPLLCTNPVKLTPGCGLQDLRSKEFSPEPCFQNIKSVPLKLGSQSQSVTSEFTLAHSSQCAKSSFAPKPCFQDTKSTLLRLGSEQQGMNFQQFPLDKPMVLTPESTRKFSAGPALTSVKFSNLIPESQQCTSEQKWQSVKHVKLSSVSLPQAGNSVRLSPRPFPQDVTSGNQIPQTSNQITESPKVTYRPGQQVVEYTEISTKIRHQVPKLVNYQYMGSSEMTKGLGHESTETIKKSMRLAPKPTDKVTESLGMPQQPDAPVPAFANLTSTPSDQDSNSELTPQKSYPIPETLELLSCSWPQFKDFKELQTKQGSDRMTVDFKNCIAEMMKLTCEARHQGKEFLRVTSKPVNRETECTEKSPRPCPQDLGPVVVSSERRSQREPSVLHPPRQSRKEAGRLTKPQHANMENASKMPIESLDQVINFVRISPKSLDIVTESTKTQLQGPLSVALPKESVNVIPGSPLQVIKSVMLPETISQVSKCADSTPKLHDVIFSEFTSRFWLQTVESEKLVAEPTHQILETIDLLGFQVIKTILVPKPLLLMVKSEKLAPGPSPQAIEPIGVATRSSIKVKDCLLPRPHLQDMGKPMERTPRANIQGKSAELILQQTSPLEEPPVLTRKQRVQAENFLGIKTESPKDMETEDLNQGQVSQDRDSKTIKSEKLQAENYFSRFIHSPSIPFISSSVKTTELSPLQGSGMPEVSRALTMKNFGVGILQSPESYTDTIMIQSSALPLVFPSGKTGNAVGTLYPEIWEMDVISTKEGAKKKQMEEFGDSLQSYSPYPLRLLPSEFQAGLGARRNSIRSFLGRQQNVWESHVCRQRLPRKYLSNMLMLGNVLGTTMERKLCSQPFLTEGTTMDICRSIQNLFGVPAELMEFSQSLVERGPRTISQTSVFKNYIQRHILCHGNEKRMPLKMWTRGSTSSIIQQYSGTRLGIKKTNSKLSDIFQEATQQVPVSCPGAQFPALAKSESPLGILYNRDDPVSREQSKNSQVDSPTRTFESHHSLKASYLSQTKTDISEQLHLLKDLQLKIAAKLLRSQIPHNVPPPLASGLVLKYPICLQCGRCSGFNCCHKLQSAFGPYLLIYPQIHLLSTPEGHGEIRLHLGFRLRTGKRPHVSKYRGRNRADTWKSTAPPSRRKAKVYTPASKSPTSPRDFQSRYSQSLDSGEVHVRQRQWSSHGGVGKAEAKDSGHYEFCQVHSLSESGFESNQDENWAKSSLRKTSDLKYPAKKTTQELKTQNTKFYKNRTIEESPSATLTDPSRKSIDTAQTSTVSSKRQPKKSSQPKFIQLLFQGLRQAFQTAHRMLAVTGRKPEEGSSTDNLWSSKNLHPKQKASDYCLTEEDKGASTQVVQSRSTGLTPKQEDRLQETHAQCRQAQQPKQVCAPQLRLLQLPKTMVPQRNLIIQATSVIEPLSVVKNVKGKGKNYKAEICALESNIEAKFQTEEIPAPDAPLKSAHQSHFKETHTLKEEQHGFFGERALPKKPSERTYLSLPGRTHHRSLSERRHRSPSLRKHSNPSDRTLRSLSERSHRSPSQRKDRSPFVRTPQSFSDRSHHNFFKGRARSPSRRSRPNLSARRPRSLSGRSSRSHRERRHTPSPKGRLSLSGRSQHSPSSLRCRSPSWRRQFSPTRRTRGSPSERSQRSHGSVSERSPSSPFGRKRHSSSSSPFGRRRHSSSGRVYHSHSKPRPHRPPSRRRHRSHSGRTQYSPSESRHSHHSEGSQRGRSDCRPRHSPRDRLKHSSQETPTVGVSQEFKTYLSMSSRDRTKNLKSWTSLGARS</sequence>
<feature type="region of interest" description="Disordered" evidence="1">
    <location>
        <begin position="1070"/>
        <end position="1092"/>
    </location>
</feature>
<feature type="compositionally biased region" description="Polar residues" evidence="1">
    <location>
        <begin position="1696"/>
        <end position="1745"/>
    </location>
</feature>
<feature type="compositionally biased region" description="Basic and acidic residues" evidence="1">
    <location>
        <begin position="1801"/>
        <end position="1832"/>
    </location>
</feature>
<name>A0A1U7Q9C8_MESAU</name>
<evidence type="ECO:0000313" key="2">
    <source>
        <dbReference type="Proteomes" id="UP000886700"/>
    </source>
</evidence>
<accession>A0A1U7Q9C8</accession>